<dbReference type="AlphaFoldDB" id="A0AAV4M805"/>
<proteinExistence type="predicted"/>
<evidence type="ECO:0000313" key="2">
    <source>
        <dbReference type="Proteomes" id="UP001054945"/>
    </source>
</evidence>
<reference evidence="1 2" key="1">
    <citation type="submission" date="2021-06" db="EMBL/GenBank/DDBJ databases">
        <title>Caerostris extrusa draft genome.</title>
        <authorList>
            <person name="Kono N."/>
            <person name="Arakawa K."/>
        </authorList>
    </citation>
    <scope>NUCLEOTIDE SEQUENCE [LARGE SCALE GENOMIC DNA]</scope>
</reference>
<name>A0AAV4M805_CAEEX</name>
<accession>A0AAV4M805</accession>
<comment type="caution">
    <text evidence="1">The sequence shown here is derived from an EMBL/GenBank/DDBJ whole genome shotgun (WGS) entry which is preliminary data.</text>
</comment>
<sequence>MIGDDQLTIHLYNQSADCLMEDHYSTIHLDQSSYNSPGLPSMCSPGLPSNDSPGIHPTIQFVDQTIHLVDHTLHMDENPFDSPG</sequence>
<keyword evidence="2" id="KW-1185">Reference proteome</keyword>
<dbReference type="Proteomes" id="UP001054945">
    <property type="component" value="Unassembled WGS sequence"/>
</dbReference>
<gene>
    <name evidence="1" type="ORF">CEXT_589321</name>
</gene>
<evidence type="ECO:0000313" key="1">
    <source>
        <dbReference type="EMBL" id="GIX66959.1"/>
    </source>
</evidence>
<organism evidence="1 2">
    <name type="scientific">Caerostris extrusa</name>
    <name type="common">Bark spider</name>
    <name type="synonym">Caerostris bankana</name>
    <dbReference type="NCBI Taxonomy" id="172846"/>
    <lineage>
        <taxon>Eukaryota</taxon>
        <taxon>Metazoa</taxon>
        <taxon>Ecdysozoa</taxon>
        <taxon>Arthropoda</taxon>
        <taxon>Chelicerata</taxon>
        <taxon>Arachnida</taxon>
        <taxon>Araneae</taxon>
        <taxon>Araneomorphae</taxon>
        <taxon>Entelegynae</taxon>
        <taxon>Araneoidea</taxon>
        <taxon>Araneidae</taxon>
        <taxon>Caerostris</taxon>
    </lineage>
</organism>
<dbReference type="EMBL" id="BPLR01019359">
    <property type="protein sequence ID" value="GIX66959.1"/>
    <property type="molecule type" value="Genomic_DNA"/>
</dbReference>
<protein>
    <submittedName>
        <fullName evidence="1">Uncharacterized protein</fullName>
    </submittedName>
</protein>